<dbReference type="Pfam" id="PF19044">
    <property type="entry name" value="P-loop_TraG"/>
    <property type="match status" value="1"/>
</dbReference>
<dbReference type="InterPro" id="IPR027417">
    <property type="entry name" value="P-loop_NTPase"/>
</dbReference>
<organism evidence="4 5">
    <name type="scientific">Catenulispora subtropica</name>
    <dbReference type="NCBI Taxonomy" id="450798"/>
    <lineage>
        <taxon>Bacteria</taxon>
        <taxon>Bacillati</taxon>
        <taxon>Actinomycetota</taxon>
        <taxon>Actinomycetes</taxon>
        <taxon>Catenulisporales</taxon>
        <taxon>Catenulisporaceae</taxon>
        <taxon>Catenulispora</taxon>
    </lineage>
</organism>
<dbReference type="Pfam" id="PF01935">
    <property type="entry name" value="DUF87"/>
    <property type="match status" value="1"/>
</dbReference>
<comment type="caution">
    <text evidence="4">The sequence shown here is derived from an EMBL/GenBank/DDBJ whole genome shotgun (WGS) entry which is preliminary data.</text>
</comment>
<feature type="compositionally biased region" description="Basic residues" evidence="1">
    <location>
        <begin position="1"/>
        <end position="10"/>
    </location>
</feature>
<evidence type="ECO:0000256" key="1">
    <source>
        <dbReference type="SAM" id="MobiDB-lite"/>
    </source>
</evidence>
<protein>
    <recommendedName>
        <fullName evidence="6">Type IV secretory pathway VirB4 protein-like protein</fullName>
    </recommendedName>
</protein>
<dbReference type="Gene3D" id="3.40.50.300">
    <property type="entry name" value="P-loop containing nucleotide triphosphate hydrolases"/>
    <property type="match status" value="1"/>
</dbReference>
<evidence type="ECO:0000259" key="2">
    <source>
        <dbReference type="Pfam" id="PF01935"/>
    </source>
</evidence>
<dbReference type="EMBL" id="BAAAQM010000011">
    <property type="protein sequence ID" value="GAA1966457.1"/>
    <property type="molecule type" value="Genomic_DNA"/>
</dbReference>
<proteinExistence type="predicted"/>
<dbReference type="Proteomes" id="UP001499854">
    <property type="component" value="Unassembled WGS sequence"/>
</dbReference>
<dbReference type="PANTHER" id="PTHR30121">
    <property type="entry name" value="UNCHARACTERIZED PROTEIN YJGR-RELATED"/>
    <property type="match status" value="1"/>
</dbReference>
<evidence type="ECO:0000259" key="3">
    <source>
        <dbReference type="Pfam" id="PF19044"/>
    </source>
</evidence>
<dbReference type="InterPro" id="IPR043964">
    <property type="entry name" value="P-loop_TraG"/>
</dbReference>
<dbReference type="SUPFAM" id="SSF52540">
    <property type="entry name" value="P-loop containing nucleoside triphosphate hydrolases"/>
    <property type="match status" value="1"/>
</dbReference>
<sequence length="632" mass="66351">MFTTKIRRRGGAAGTKPGVPAAPIAGPGAVEVTARHLVIDDVYAASFAVTGYPAEVHAGWLEPLLTYPGRLDVALHVDPYDPVTASTKLRRQRARLESSRRADADRGRLADPEADAAAQDAADLAYRLARGEGKLFRVGLYLTVYAESEDALTREVAAVRSLASSLLVTTAPATFRQLAGWTTCLPLGIDALGSTRTFDTAALAAAFPFTSPDLAPADPADTRPASGVLYGVNAASSGLVLWDRWAQDNHNSITLARSGAGKSYFTKLDILRSSYTGVQVFVIDPENEYTRLATAVGGTVIALGSEGVRLNPFDLPAHAANPAAGPAAGNALVRRSLFIHTFIAVLLGCELSAVQRASLDKAVLAAYAAVGISRDPRTWSRPAPVLRDLIEALLDLGTEAGLDLAAQLEPFTTGSYSGLFDGPTTTAPAGHLVSFSLRELPDELKTVGTLLVLDAIWRQVTSPERRRRLVVVDEAWLLMRDPAGATFLLRMAKAARKQWAGLAVITQDAADVLGSDLGAAIVANSATQVLLRQAPQALPAVRAAFRLSDGEAALIASAPAGLGLLAAGSSRVSFQVIASDAEHVLCSTSPADLADDDGDGYFADEPTHAEAETGVSAPETDLLPDDPEGDLL</sequence>
<dbReference type="Gene3D" id="1.10.8.730">
    <property type="match status" value="1"/>
</dbReference>
<evidence type="ECO:0000313" key="4">
    <source>
        <dbReference type="EMBL" id="GAA1966457.1"/>
    </source>
</evidence>
<dbReference type="PANTHER" id="PTHR30121:SF12">
    <property type="entry name" value="TYPE IV SECRETION SYSTEM PROTEIN CAGE"/>
    <property type="match status" value="1"/>
</dbReference>
<accession>A0ABP5CT14</accession>
<feature type="region of interest" description="Disordered" evidence="1">
    <location>
        <begin position="1"/>
        <end position="25"/>
    </location>
</feature>
<name>A0ABP5CT14_9ACTN</name>
<evidence type="ECO:0000313" key="5">
    <source>
        <dbReference type="Proteomes" id="UP001499854"/>
    </source>
</evidence>
<feature type="domain" description="Helicase HerA central" evidence="2">
    <location>
        <begin position="255"/>
        <end position="315"/>
    </location>
</feature>
<dbReference type="CDD" id="cd01127">
    <property type="entry name" value="TrwB_TraG_TraD_VirD4"/>
    <property type="match status" value="1"/>
</dbReference>
<dbReference type="RefSeq" id="WP_344657155.1">
    <property type="nucleotide sequence ID" value="NZ_BAAAQM010000011.1"/>
</dbReference>
<feature type="region of interest" description="Disordered" evidence="1">
    <location>
        <begin position="595"/>
        <end position="632"/>
    </location>
</feature>
<keyword evidence="5" id="KW-1185">Reference proteome</keyword>
<feature type="compositionally biased region" description="Basic and acidic residues" evidence="1">
    <location>
        <begin position="94"/>
        <end position="111"/>
    </location>
</feature>
<feature type="domain" description="TraG P-loop" evidence="3">
    <location>
        <begin position="444"/>
        <end position="557"/>
    </location>
</feature>
<dbReference type="InterPro" id="IPR051162">
    <property type="entry name" value="T4SS_component"/>
</dbReference>
<feature type="region of interest" description="Disordered" evidence="1">
    <location>
        <begin position="91"/>
        <end position="114"/>
    </location>
</feature>
<evidence type="ECO:0008006" key="6">
    <source>
        <dbReference type="Google" id="ProtNLM"/>
    </source>
</evidence>
<dbReference type="InterPro" id="IPR002789">
    <property type="entry name" value="HerA_central"/>
</dbReference>
<feature type="compositionally biased region" description="Acidic residues" evidence="1">
    <location>
        <begin position="622"/>
        <end position="632"/>
    </location>
</feature>
<gene>
    <name evidence="4" type="ORF">GCM10009838_25270</name>
</gene>
<reference evidence="5" key="1">
    <citation type="journal article" date="2019" name="Int. J. Syst. Evol. Microbiol.">
        <title>The Global Catalogue of Microorganisms (GCM) 10K type strain sequencing project: providing services to taxonomists for standard genome sequencing and annotation.</title>
        <authorList>
            <consortium name="The Broad Institute Genomics Platform"/>
            <consortium name="The Broad Institute Genome Sequencing Center for Infectious Disease"/>
            <person name="Wu L."/>
            <person name="Ma J."/>
        </authorList>
    </citation>
    <scope>NUCLEOTIDE SEQUENCE [LARGE SCALE GENOMIC DNA]</scope>
    <source>
        <strain evidence="5">JCM 16013</strain>
    </source>
</reference>